<reference evidence="3 4" key="1">
    <citation type="submission" date="2021-03" db="EMBL/GenBank/DDBJ databases">
        <authorList>
            <person name="Shang D.-D."/>
            <person name="Du Z.-J."/>
            <person name="Chen G.-J."/>
        </authorList>
    </citation>
    <scope>NUCLEOTIDE SEQUENCE [LARGE SCALE GENOMIC DNA]</scope>
    <source>
        <strain evidence="3 4">F2608</strain>
    </source>
</reference>
<keyword evidence="4" id="KW-1185">Reference proteome</keyword>
<sequence>MKNTALSLLMGATLILPTMAMAAPVNTAEVTPADKLAEPVDNTLQAEIEGPDGELLATQPGAVENEEAVAITDAVTMEVATEEAAEEATEEENDAMAAAGMQPAQTEQAAPALNMQHSDANYQPLLAGEGATDDEAANTEITLQEKKKDKRGELLATQPADVEFKENRRIAIAR</sequence>
<evidence type="ECO:0000313" key="3">
    <source>
        <dbReference type="EMBL" id="MBO1515961.1"/>
    </source>
</evidence>
<feature type="region of interest" description="Disordered" evidence="1">
    <location>
        <begin position="128"/>
        <end position="154"/>
    </location>
</feature>
<keyword evidence="2" id="KW-0732">Signal</keyword>
<protein>
    <submittedName>
        <fullName evidence="3">Uncharacterized protein</fullName>
    </submittedName>
</protein>
<evidence type="ECO:0000256" key="1">
    <source>
        <dbReference type="SAM" id="MobiDB-lite"/>
    </source>
</evidence>
<gene>
    <name evidence="3" type="ORF">J3491_01260</name>
</gene>
<feature type="compositionally biased region" description="Acidic residues" evidence="1">
    <location>
        <begin position="83"/>
        <end position="94"/>
    </location>
</feature>
<dbReference type="RefSeq" id="WP_207968944.1">
    <property type="nucleotide sequence ID" value="NZ_JAGBKN010000002.1"/>
</dbReference>
<feature type="signal peptide" evidence="2">
    <location>
        <begin position="1"/>
        <end position="22"/>
    </location>
</feature>
<feature type="region of interest" description="Disordered" evidence="1">
    <location>
        <begin position="83"/>
        <end position="109"/>
    </location>
</feature>
<feature type="compositionally biased region" description="Basic and acidic residues" evidence="1">
    <location>
        <begin position="143"/>
        <end position="153"/>
    </location>
</feature>
<accession>A0AAW4ILB2</accession>
<evidence type="ECO:0000313" key="4">
    <source>
        <dbReference type="Proteomes" id="UP000664161"/>
    </source>
</evidence>
<feature type="chain" id="PRO_5043464549" evidence="2">
    <location>
        <begin position="23"/>
        <end position="174"/>
    </location>
</feature>
<name>A0AAW4ILB2_9GAMM</name>
<dbReference type="Proteomes" id="UP000664161">
    <property type="component" value="Unassembled WGS sequence"/>
</dbReference>
<dbReference type="AlphaFoldDB" id="A0AAW4ILB2"/>
<organism evidence="3 4">
    <name type="scientific">Psychrobacter halodurans</name>
    <dbReference type="NCBI Taxonomy" id="2818439"/>
    <lineage>
        <taxon>Bacteria</taxon>
        <taxon>Pseudomonadati</taxon>
        <taxon>Pseudomonadota</taxon>
        <taxon>Gammaproteobacteria</taxon>
        <taxon>Moraxellales</taxon>
        <taxon>Moraxellaceae</taxon>
        <taxon>Psychrobacter</taxon>
    </lineage>
</organism>
<dbReference type="EMBL" id="JAGBKN010000002">
    <property type="protein sequence ID" value="MBO1515961.1"/>
    <property type="molecule type" value="Genomic_DNA"/>
</dbReference>
<evidence type="ECO:0000256" key="2">
    <source>
        <dbReference type="SAM" id="SignalP"/>
    </source>
</evidence>
<proteinExistence type="predicted"/>
<comment type="caution">
    <text evidence="3">The sequence shown here is derived from an EMBL/GenBank/DDBJ whole genome shotgun (WGS) entry which is preliminary data.</text>
</comment>